<dbReference type="InterPro" id="IPR015421">
    <property type="entry name" value="PyrdxlP-dep_Trfase_major"/>
</dbReference>
<dbReference type="Gene3D" id="3.90.1150.10">
    <property type="entry name" value="Aspartate Aminotransferase, domain 1"/>
    <property type="match status" value="1"/>
</dbReference>
<dbReference type="InterPro" id="IPR015424">
    <property type="entry name" value="PyrdxlP-dep_Trfase"/>
</dbReference>
<dbReference type="InterPro" id="IPR000192">
    <property type="entry name" value="Aminotrans_V_dom"/>
</dbReference>
<evidence type="ECO:0000256" key="2">
    <source>
        <dbReference type="SAM" id="MobiDB-lite"/>
    </source>
</evidence>
<dbReference type="SUPFAM" id="SSF53383">
    <property type="entry name" value="PLP-dependent transferases"/>
    <property type="match status" value="1"/>
</dbReference>
<proteinExistence type="predicted"/>
<dbReference type="Pfam" id="PF00266">
    <property type="entry name" value="Aminotran_5"/>
    <property type="match status" value="1"/>
</dbReference>
<dbReference type="EMBL" id="HBNS01019262">
    <property type="protein sequence ID" value="CAE4608003.1"/>
    <property type="molecule type" value="Transcribed_RNA"/>
</dbReference>
<evidence type="ECO:0000313" key="4">
    <source>
        <dbReference type="EMBL" id="CAE4608003.1"/>
    </source>
</evidence>
<feature type="region of interest" description="Disordered" evidence="2">
    <location>
        <begin position="291"/>
        <end position="330"/>
    </location>
</feature>
<accession>A0A7S4R9V0</accession>
<reference evidence="4" key="1">
    <citation type="submission" date="2021-01" db="EMBL/GenBank/DDBJ databases">
        <authorList>
            <person name="Corre E."/>
            <person name="Pelletier E."/>
            <person name="Niang G."/>
            <person name="Scheremetjew M."/>
            <person name="Finn R."/>
            <person name="Kale V."/>
            <person name="Holt S."/>
            <person name="Cochrane G."/>
            <person name="Meng A."/>
            <person name="Brown T."/>
            <person name="Cohen L."/>
        </authorList>
    </citation>
    <scope>NUCLEOTIDE SEQUENCE</scope>
    <source>
        <strain evidence="4">GSO104</strain>
    </source>
</reference>
<gene>
    <name evidence="4" type="ORF">DBRI00130_LOCUS15333</name>
</gene>
<dbReference type="PANTHER" id="PTHR43586">
    <property type="entry name" value="CYSTEINE DESULFURASE"/>
    <property type="match status" value="1"/>
</dbReference>
<keyword evidence="1" id="KW-0175">Coiled coil</keyword>
<evidence type="ECO:0000256" key="1">
    <source>
        <dbReference type="SAM" id="Coils"/>
    </source>
</evidence>
<feature type="compositionally biased region" description="Polar residues" evidence="2">
    <location>
        <begin position="291"/>
        <end position="322"/>
    </location>
</feature>
<dbReference type="AlphaFoldDB" id="A0A7S4R9V0"/>
<organism evidence="4">
    <name type="scientific">Ditylum brightwellii</name>
    <dbReference type="NCBI Taxonomy" id="49249"/>
    <lineage>
        <taxon>Eukaryota</taxon>
        <taxon>Sar</taxon>
        <taxon>Stramenopiles</taxon>
        <taxon>Ochrophyta</taxon>
        <taxon>Bacillariophyta</taxon>
        <taxon>Mediophyceae</taxon>
        <taxon>Lithodesmiophycidae</taxon>
        <taxon>Lithodesmiales</taxon>
        <taxon>Lithodesmiaceae</taxon>
        <taxon>Ditylum</taxon>
    </lineage>
</organism>
<dbReference type="PANTHER" id="PTHR43586:SF21">
    <property type="entry name" value="PYRIDOXAL PHOSPHATE (PLP)-DEPENDENT ASPARTATE AMINOTRANSFERASE SUPERFAMILY"/>
    <property type="match status" value="1"/>
</dbReference>
<dbReference type="InterPro" id="IPR015422">
    <property type="entry name" value="PyrdxlP-dep_Trfase_small"/>
</dbReference>
<feature type="coiled-coil region" evidence="1">
    <location>
        <begin position="393"/>
        <end position="420"/>
    </location>
</feature>
<evidence type="ECO:0000259" key="3">
    <source>
        <dbReference type="Pfam" id="PF00266"/>
    </source>
</evidence>
<name>A0A7S4R9V0_9STRA</name>
<protein>
    <recommendedName>
        <fullName evidence="3">Aminotransferase class V domain-containing protein</fullName>
    </recommendedName>
</protein>
<dbReference type="Gene3D" id="3.40.640.10">
    <property type="entry name" value="Type I PLP-dependent aspartate aminotransferase-like (Major domain)"/>
    <property type="match status" value="1"/>
</dbReference>
<sequence length="519" mass="57844">MNQSLIYRDRCRIGSNVKSQARSMLYTLLGGSIDHHYMFLGCNATSLLRDLAKRYADDGSKSGFVKKGDEIIIRTENHLANVLPWVELAQSVGDVTIRWWTTTMSKSSSSLLSSTSSATNKVPLVSAKLQDLITSKTRIVAVSHASNILGQVRNIQSICCEVKSLTSGKAHVIVDGVAAVPHIYSNVDTSGVDFYVVSCHKLFGPHLGGLCARKTSVLELMGREMTKQEKTVCGSNDVCNEDPDVERMSDGSVYQSWEVGTLNYEGCSGVVGLGEYFSTLARFDSIQSDANKTRGRSNVGQEVMSTSSGGKQQLQTSNQSTGEPCDREEGLSPNHVQCKELLNLSLLLESSEPRDILQPEQVVEAYRHINNVETSLMDYMLFKFRSYPLVRIIEEETMKLDDMNQQQKQFDAQQQQEQKRLPILSFIHDRIKPSEIVRVCYENGIACRHGTFLSTDIFMRESNIGMTSSYAIDDSSIQQINTMSRSEKEGLVRLSLAHYNTKGDIDFLLGVLESMEDWC</sequence>
<feature type="domain" description="Aminotransferase class V" evidence="3">
    <location>
        <begin position="63"/>
        <end position="290"/>
    </location>
</feature>